<sequence>MKKLFSRRTLAAFAVIGASSLILTACSSSSDDAGSGDKVGVSLILKNDTNPFFVAMTKGAKAKAAELGVDLSVAAGKDENDDAAQIAAIENAISKKDAGILITPISGGVYAAITKAREAGLYVIALDTPTDPADIVDITFATDNCKAGELIGQWAAAKMGGKKAVIALLDIFNDKNVPTDYCRDNGFLKGMGIPLGDPKKLADEPKTGKYTGGKGGAYQIVGNVATLGAEDGGRTGMEQLLAKNPNINLVYTLNEPAAAGAYAALKAAGKEKGVVIVSVDGGRAGVENVKAGVIGATSQQYPLLMADLGVQAIYDIIKTGTKPATSDGLDFFDTGVKLITDDPQDGVPSESVQYGLDNAWG</sequence>
<dbReference type="Gene3D" id="3.40.50.2300">
    <property type="match status" value="2"/>
</dbReference>
<dbReference type="PROSITE" id="PS51257">
    <property type="entry name" value="PROKAR_LIPOPROTEIN"/>
    <property type="match status" value="1"/>
</dbReference>
<dbReference type="AlphaFoldDB" id="A0A6J6BLG6"/>
<dbReference type="PANTHER" id="PTHR46847:SF1">
    <property type="entry name" value="D-ALLOSE-BINDING PERIPLASMIC PROTEIN-RELATED"/>
    <property type="match status" value="1"/>
</dbReference>
<evidence type="ECO:0000259" key="4">
    <source>
        <dbReference type="Pfam" id="PF13407"/>
    </source>
</evidence>
<keyword evidence="3" id="KW-0732">Signal</keyword>
<dbReference type="PANTHER" id="PTHR46847">
    <property type="entry name" value="D-ALLOSE-BINDING PERIPLASMIC PROTEIN-RELATED"/>
    <property type="match status" value="1"/>
</dbReference>
<dbReference type="InterPro" id="IPR028082">
    <property type="entry name" value="Peripla_BP_I"/>
</dbReference>
<organism evidence="5">
    <name type="scientific">freshwater metagenome</name>
    <dbReference type="NCBI Taxonomy" id="449393"/>
    <lineage>
        <taxon>unclassified sequences</taxon>
        <taxon>metagenomes</taxon>
        <taxon>ecological metagenomes</taxon>
    </lineage>
</organism>
<evidence type="ECO:0000313" key="5">
    <source>
        <dbReference type="EMBL" id="CAB4539555.1"/>
    </source>
</evidence>
<name>A0A6J6BLG6_9ZZZZ</name>
<evidence type="ECO:0000256" key="2">
    <source>
        <dbReference type="ARBA" id="ARBA00007639"/>
    </source>
</evidence>
<feature type="domain" description="Periplasmic binding protein" evidence="4">
    <location>
        <begin position="42"/>
        <end position="320"/>
    </location>
</feature>
<accession>A0A6J6BLG6</accession>
<dbReference type="Pfam" id="PF13407">
    <property type="entry name" value="Peripla_BP_4"/>
    <property type="match status" value="1"/>
</dbReference>
<proteinExistence type="inferred from homology"/>
<comment type="similarity">
    <text evidence="2">Belongs to the bacterial solute-binding protein 2 family.</text>
</comment>
<dbReference type="InterPro" id="IPR025997">
    <property type="entry name" value="SBP_2_dom"/>
</dbReference>
<gene>
    <name evidence="5" type="ORF">UFOPK1505_00115</name>
</gene>
<reference evidence="5" key="1">
    <citation type="submission" date="2020-05" db="EMBL/GenBank/DDBJ databases">
        <authorList>
            <person name="Chiriac C."/>
            <person name="Salcher M."/>
            <person name="Ghai R."/>
            <person name="Kavagutti S V."/>
        </authorList>
    </citation>
    <scope>NUCLEOTIDE SEQUENCE</scope>
</reference>
<dbReference type="GO" id="GO:0030246">
    <property type="term" value="F:carbohydrate binding"/>
    <property type="evidence" value="ECO:0007669"/>
    <property type="project" value="UniProtKB-ARBA"/>
</dbReference>
<comment type="subcellular location">
    <subcellularLocation>
        <location evidence="1">Cell envelope</location>
    </subcellularLocation>
</comment>
<dbReference type="SUPFAM" id="SSF53822">
    <property type="entry name" value="Periplasmic binding protein-like I"/>
    <property type="match status" value="1"/>
</dbReference>
<dbReference type="EMBL" id="CAEZSS010000010">
    <property type="protein sequence ID" value="CAB4539555.1"/>
    <property type="molecule type" value="Genomic_DNA"/>
</dbReference>
<dbReference type="GO" id="GO:0030313">
    <property type="term" value="C:cell envelope"/>
    <property type="evidence" value="ECO:0007669"/>
    <property type="project" value="UniProtKB-SubCell"/>
</dbReference>
<evidence type="ECO:0000256" key="3">
    <source>
        <dbReference type="ARBA" id="ARBA00022729"/>
    </source>
</evidence>
<protein>
    <submittedName>
        <fullName evidence="5">Unannotated protein</fullName>
    </submittedName>
</protein>
<evidence type="ECO:0000256" key="1">
    <source>
        <dbReference type="ARBA" id="ARBA00004196"/>
    </source>
</evidence>